<accession>A0A6M0RFH9</accession>
<sequence>MTLVTTAPDTVPATHENLAEKAELKYSRMPIKVSQHELTTWWCQGLINDAAFIFFALKIERVGADGIEDFDITKFCDDWVGEVNGKDKRLKEKTVMKVIQDLQQKGAATVDMSMQLSLDV</sequence>
<dbReference type="RefSeq" id="WP_163696717.1">
    <property type="nucleotide sequence ID" value="NZ_QXHD01000004.1"/>
</dbReference>
<proteinExistence type="predicted"/>
<organism evidence="1 2">
    <name type="scientific">Adonisia turfae CCMR0081</name>
    <dbReference type="NCBI Taxonomy" id="2292702"/>
    <lineage>
        <taxon>Bacteria</taxon>
        <taxon>Bacillati</taxon>
        <taxon>Cyanobacteriota</taxon>
        <taxon>Adonisia</taxon>
        <taxon>Adonisia turfae</taxon>
    </lineage>
</organism>
<dbReference type="EMBL" id="QXHD01000004">
    <property type="protein sequence ID" value="NEZ54975.1"/>
    <property type="molecule type" value="Genomic_DNA"/>
</dbReference>
<gene>
    <name evidence="1" type="ORF">DXZ20_04565</name>
</gene>
<keyword evidence="2" id="KW-1185">Reference proteome</keyword>
<protein>
    <submittedName>
        <fullName evidence="1">Uncharacterized protein</fullName>
    </submittedName>
</protein>
<name>A0A6M0RFH9_9CYAN</name>
<evidence type="ECO:0000313" key="1">
    <source>
        <dbReference type="EMBL" id="NEZ54975.1"/>
    </source>
</evidence>
<dbReference type="Proteomes" id="UP000481033">
    <property type="component" value="Unassembled WGS sequence"/>
</dbReference>
<evidence type="ECO:0000313" key="2">
    <source>
        <dbReference type="Proteomes" id="UP000481033"/>
    </source>
</evidence>
<comment type="caution">
    <text evidence="1">The sequence shown here is derived from an EMBL/GenBank/DDBJ whole genome shotgun (WGS) entry which is preliminary data.</text>
</comment>
<reference evidence="1 2" key="1">
    <citation type="journal article" date="2020" name="Microb. Ecol.">
        <title>Ecogenomics of the Marine Benthic Filamentous Cyanobacterium Adonisia.</title>
        <authorList>
            <person name="Walter J.M."/>
            <person name="Coutinho F.H."/>
            <person name="Leomil L."/>
            <person name="Hargreaves P.I."/>
            <person name="Campeao M.E."/>
            <person name="Vieira V.V."/>
            <person name="Silva B.S."/>
            <person name="Fistarol G.O."/>
            <person name="Salomon P.S."/>
            <person name="Sawabe T."/>
            <person name="Mino S."/>
            <person name="Hosokawa M."/>
            <person name="Miyashita H."/>
            <person name="Maruyama F."/>
            <person name="van Verk M.C."/>
            <person name="Dutilh B.E."/>
            <person name="Thompson C.C."/>
            <person name="Thompson F.L."/>
        </authorList>
    </citation>
    <scope>NUCLEOTIDE SEQUENCE [LARGE SCALE GENOMIC DNA]</scope>
    <source>
        <strain evidence="1 2">CCMR0081</strain>
    </source>
</reference>
<dbReference type="AlphaFoldDB" id="A0A6M0RFH9"/>